<dbReference type="RefSeq" id="WP_143262398.1">
    <property type="nucleotide sequence ID" value="NZ_JYMX02000077.1"/>
</dbReference>
<protein>
    <submittedName>
        <fullName evidence="2">Uncharacterized protein</fullName>
    </submittedName>
</protein>
<sequence>MKRFLLAICAALTAAAASAATLYPVQLLNPAGSTAGQAVVSTGPSSAPAWATVSLAGLSSIAANTVVANPTASAAAPTAFAMPSCSGANNALRWTSGTGFVCGSSFANLSGATFTGQLGVSYNNASFVLNDAAGAGFPAIFFNKTGSNVWAFANNSSTGLFGLNRYVSGTLVDVPITVSNSTGLVTFSDGISSNSSSNAITGGSISNVSISSSTVNGYLSTASAASTYAPLASPALTGTPTAPTAAATTGTGTQIATLGAIANNAAYPYFQAQMATNQTGVAVNTWTKAVLGTVNYDPSGAWSAANNRWTPQKAGKYRVTIQLAAQSTITSTQNYIGGAAIYKNGASLFGTTQNQYVGAGTMFVYPIITATVTMNGSTDYIEAWGYVGGASAGQFTAGGSTYFEAQYVGP</sequence>
<accession>A0ABD4UTI8</accession>
<reference evidence="2 3" key="1">
    <citation type="journal article" date="2017" name="Front. Microbiol.">
        <title>Genomics reveals a unique clone of Burkholderia cenocepacia harbouring an actively excising novel genomic island.</title>
        <authorList>
            <person name="Patil P."/>
            <person name="Mali S."/>
            <person name="Midha S."/>
            <person name="Gautam V."/>
            <person name="Dash L."/>
            <person name="Kumar S."/>
            <person name="Shastri J."/>
            <person name="Singhal L."/>
            <person name="Patil P.B."/>
        </authorList>
    </citation>
    <scope>NUCLEOTIDE SEQUENCE [LARGE SCALE GENOMIC DNA]</scope>
    <source>
        <strain evidence="2 3">BC-19</strain>
    </source>
</reference>
<evidence type="ECO:0000313" key="2">
    <source>
        <dbReference type="EMBL" id="MCW3717481.1"/>
    </source>
</evidence>
<name>A0ABD4UTI8_9BURK</name>
<dbReference type="AlphaFoldDB" id="A0ABD4UTI8"/>
<dbReference type="EMBL" id="JYMX02000077">
    <property type="protein sequence ID" value="MCW3717481.1"/>
    <property type="molecule type" value="Genomic_DNA"/>
</dbReference>
<gene>
    <name evidence="2" type="ORF">UE95_040080</name>
</gene>
<dbReference type="Proteomes" id="UP000191686">
    <property type="component" value="Unassembled WGS sequence"/>
</dbReference>
<feature type="signal peptide" evidence="1">
    <location>
        <begin position="1"/>
        <end position="19"/>
    </location>
</feature>
<keyword evidence="1" id="KW-0732">Signal</keyword>
<evidence type="ECO:0000256" key="1">
    <source>
        <dbReference type="SAM" id="SignalP"/>
    </source>
</evidence>
<proteinExistence type="predicted"/>
<comment type="caution">
    <text evidence="2">The sequence shown here is derived from an EMBL/GenBank/DDBJ whole genome shotgun (WGS) entry which is preliminary data.</text>
</comment>
<evidence type="ECO:0000313" key="3">
    <source>
        <dbReference type="Proteomes" id="UP000191686"/>
    </source>
</evidence>
<organism evidence="2 3">
    <name type="scientific">Burkholderia cenocepacia</name>
    <dbReference type="NCBI Taxonomy" id="95486"/>
    <lineage>
        <taxon>Bacteria</taxon>
        <taxon>Pseudomonadati</taxon>
        <taxon>Pseudomonadota</taxon>
        <taxon>Betaproteobacteria</taxon>
        <taxon>Burkholderiales</taxon>
        <taxon>Burkholderiaceae</taxon>
        <taxon>Burkholderia</taxon>
        <taxon>Burkholderia cepacia complex</taxon>
    </lineage>
</organism>
<feature type="chain" id="PRO_5044755783" evidence="1">
    <location>
        <begin position="20"/>
        <end position="410"/>
    </location>
</feature>
<reference evidence="2 3" key="2">
    <citation type="journal article" date="2017" name="Front. Microbiol.">
        <title>Genomics Reveals a Unique Clone of Burkholderia cenocepacia Harboring an Actively Excising Novel Genomic Island.</title>
        <authorList>
            <person name="Patil P.P."/>
            <person name="Mali S."/>
            <person name="Midha S."/>
            <person name="Gautam V."/>
            <person name="Dash L."/>
            <person name="Kumar S."/>
            <person name="Shastri J."/>
            <person name="Singhal L."/>
            <person name="Patil P.B."/>
        </authorList>
    </citation>
    <scope>NUCLEOTIDE SEQUENCE [LARGE SCALE GENOMIC DNA]</scope>
    <source>
        <strain evidence="2 3">BC-19</strain>
    </source>
</reference>